<name>A0AAV2D7D1_9ROSI</name>
<dbReference type="AlphaFoldDB" id="A0AAV2D7D1"/>
<evidence type="ECO:0000313" key="3">
    <source>
        <dbReference type="Proteomes" id="UP001497516"/>
    </source>
</evidence>
<dbReference type="Proteomes" id="UP001497516">
    <property type="component" value="Chromosome 2"/>
</dbReference>
<reference evidence="2 3" key="1">
    <citation type="submission" date="2024-04" db="EMBL/GenBank/DDBJ databases">
        <authorList>
            <person name="Fracassetti M."/>
        </authorList>
    </citation>
    <scope>NUCLEOTIDE SEQUENCE [LARGE SCALE GENOMIC DNA]</scope>
</reference>
<feature type="compositionally biased region" description="Polar residues" evidence="1">
    <location>
        <begin position="105"/>
        <end position="121"/>
    </location>
</feature>
<gene>
    <name evidence="2" type="ORF">LTRI10_LOCUS11583</name>
</gene>
<keyword evidence="3" id="KW-1185">Reference proteome</keyword>
<feature type="compositionally biased region" description="Low complexity" evidence="1">
    <location>
        <begin position="1"/>
        <end position="22"/>
    </location>
</feature>
<protein>
    <submittedName>
        <fullName evidence="2">Uncharacterized protein</fullName>
    </submittedName>
</protein>
<feature type="region of interest" description="Disordered" evidence="1">
    <location>
        <begin position="98"/>
        <end position="121"/>
    </location>
</feature>
<evidence type="ECO:0000313" key="2">
    <source>
        <dbReference type="EMBL" id="CAL1368461.1"/>
    </source>
</evidence>
<feature type="region of interest" description="Disordered" evidence="1">
    <location>
        <begin position="1"/>
        <end position="55"/>
    </location>
</feature>
<organism evidence="2 3">
    <name type="scientific">Linum trigynum</name>
    <dbReference type="NCBI Taxonomy" id="586398"/>
    <lineage>
        <taxon>Eukaryota</taxon>
        <taxon>Viridiplantae</taxon>
        <taxon>Streptophyta</taxon>
        <taxon>Embryophyta</taxon>
        <taxon>Tracheophyta</taxon>
        <taxon>Spermatophyta</taxon>
        <taxon>Magnoliopsida</taxon>
        <taxon>eudicotyledons</taxon>
        <taxon>Gunneridae</taxon>
        <taxon>Pentapetalae</taxon>
        <taxon>rosids</taxon>
        <taxon>fabids</taxon>
        <taxon>Malpighiales</taxon>
        <taxon>Linaceae</taxon>
        <taxon>Linum</taxon>
    </lineage>
</organism>
<dbReference type="EMBL" id="OZ034815">
    <property type="protein sequence ID" value="CAL1368461.1"/>
    <property type="molecule type" value="Genomic_DNA"/>
</dbReference>
<proteinExistence type="predicted"/>
<accession>A0AAV2D7D1</accession>
<evidence type="ECO:0000256" key="1">
    <source>
        <dbReference type="SAM" id="MobiDB-lite"/>
    </source>
</evidence>
<sequence length="121" mass="13446">MKQQLPPRGTQQPPTTQLPSTTISPVEKQQLPPIMQSPVEKVPPTQKPPGERIRCAGEENYSPFTASETQESRPSQSILQTSVEIFRCRRASFHLPSPPIPLQPSAASFPSSPHKMSSFHY</sequence>